<evidence type="ECO:0000256" key="1">
    <source>
        <dbReference type="SAM" id="SignalP"/>
    </source>
</evidence>
<keyword evidence="3" id="KW-1185">Reference proteome</keyword>
<evidence type="ECO:0000313" key="2">
    <source>
        <dbReference type="EMBL" id="GAA0532181.1"/>
    </source>
</evidence>
<dbReference type="Proteomes" id="UP001500729">
    <property type="component" value="Unassembled WGS sequence"/>
</dbReference>
<proteinExistence type="predicted"/>
<dbReference type="EMBL" id="BAAAGS010000021">
    <property type="protein sequence ID" value="GAA0532181.1"/>
    <property type="molecule type" value="Genomic_DNA"/>
</dbReference>
<organism evidence="2 3">
    <name type="scientific">Saccharopolyspora erythraea</name>
    <name type="common">Streptomyces erythraeus</name>
    <dbReference type="NCBI Taxonomy" id="1836"/>
    <lineage>
        <taxon>Bacteria</taxon>
        <taxon>Bacillati</taxon>
        <taxon>Actinomycetota</taxon>
        <taxon>Actinomycetes</taxon>
        <taxon>Pseudonocardiales</taxon>
        <taxon>Pseudonocardiaceae</taxon>
        <taxon>Saccharopolyspora</taxon>
    </lineage>
</organism>
<reference evidence="3" key="1">
    <citation type="journal article" date="2019" name="Int. J. Syst. Evol. Microbiol.">
        <title>The Global Catalogue of Microorganisms (GCM) 10K type strain sequencing project: providing services to taxonomists for standard genome sequencing and annotation.</title>
        <authorList>
            <consortium name="The Broad Institute Genomics Platform"/>
            <consortium name="The Broad Institute Genome Sequencing Center for Infectious Disease"/>
            <person name="Wu L."/>
            <person name="Ma J."/>
        </authorList>
    </citation>
    <scope>NUCLEOTIDE SEQUENCE [LARGE SCALE GENOMIC DNA]</scope>
    <source>
        <strain evidence="3">JCM 10303</strain>
    </source>
</reference>
<evidence type="ECO:0008006" key="4">
    <source>
        <dbReference type="Google" id="ProtNLM"/>
    </source>
</evidence>
<name>A0ABP3N008_SACER</name>
<evidence type="ECO:0000313" key="3">
    <source>
        <dbReference type="Proteomes" id="UP001500729"/>
    </source>
</evidence>
<dbReference type="PROSITE" id="PS51257">
    <property type="entry name" value="PROKAR_LIPOPROTEIN"/>
    <property type="match status" value="1"/>
</dbReference>
<keyword evidence="1" id="KW-0732">Signal</keyword>
<sequence length="177" mass="18172">MIVFSRSLVAVSLGFALVGLSACTGQSSGHEDAESSSSATPGSGLAAFDPCTFFTPDELTSFGVSTQSEAFSPVSFRPGCAWDGDIMDITLNKDVKETVAGQDPQEFDRFTPKEIAGRSAAVAIVAGGEGTGGCNVFVDSGGGMVIYGLSGRMRDSVADPCAEVEKVAGRTASRLPE</sequence>
<comment type="caution">
    <text evidence="2">The sequence shown here is derived from an EMBL/GenBank/DDBJ whole genome shotgun (WGS) entry which is preliminary data.</text>
</comment>
<dbReference type="InterPro" id="IPR024520">
    <property type="entry name" value="DUF3558"/>
</dbReference>
<gene>
    <name evidence="2" type="ORF">GCM10009533_34090</name>
</gene>
<feature type="signal peptide" evidence="1">
    <location>
        <begin position="1"/>
        <end position="21"/>
    </location>
</feature>
<accession>A0ABP3N008</accession>
<dbReference type="Pfam" id="PF12079">
    <property type="entry name" value="DUF3558"/>
    <property type="match status" value="1"/>
</dbReference>
<protein>
    <recommendedName>
        <fullName evidence="4">DUF3558 domain-containing protein</fullName>
    </recommendedName>
</protein>
<feature type="chain" id="PRO_5045753825" description="DUF3558 domain-containing protein" evidence="1">
    <location>
        <begin position="22"/>
        <end position="177"/>
    </location>
</feature>